<reference evidence="2 3" key="1">
    <citation type="journal article" date="2024" name="BMC Genomics">
        <title>De novo assembly and annotation of Popillia japonica's genome with initial clues to its potential as an invasive pest.</title>
        <authorList>
            <person name="Cucini C."/>
            <person name="Boschi S."/>
            <person name="Funari R."/>
            <person name="Cardaioli E."/>
            <person name="Iannotti N."/>
            <person name="Marturano G."/>
            <person name="Paoli F."/>
            <person name="Bruttini M."/>
            <person name="Carapelli A."/>
            <person name="Frati F."/>
            <person name="Nardi F."/>
        </authorList>
    </citation>
    <scope>NUCLEOTIDE SEQUENCE [LARGE SCALE GENOMIC DNA]</scope>
    <source>
        <strain evidence="2">DMR45628</strain>
    </source>
</reference>
<proteinExistence type="predicted"/>
<dbReference type="AlphaFoldDB" id="A0AAW1HSX2"/>
<dbReference type="Proteomes" id="UP001458880">
    <property type="component" value="Unassembled WGS sequence"/>
</dbReference>
<keyword evidence="1" id="KW-0175">Coiled coil</keyword>
<comment type="caution">
    <text evidence="2">The sequence shown here is derived from an EMBL/GenBank/DDBJ whole genome shotgun (WGS) entry which is preliminary data.</text>
</comment>
<name>A0AAW1HSX2_POPJA</name>
<evidence type="ECO:0000256" key="1">
    <source>
        <dbReference type="SAM" id="Coils"/>
    </source>
</evidence>
<dbReference type="EMBL" id="JASPKY010001001">
    <property type="protein sequence ID" value="KAK9679607.1"/>
    <property type="molecule type" value="Genomic_DNA"/>
</dbReference>
<accession>A0AAW1HSX2</accession>
<evidence type="ECO:0000313" key="2">
    <source>
        <dbReference type="EMBL" id="KAK9679607.1"/>
    </source>
</evidence>
<protein>
    <submittedName>
        <fullName evidence="2">Uncharacterized protein</fullName>
    </submittedName>
</protein>
<keyword evidence="3" id="KW-1185">Reference proteome</keyword>
<gene>
    <name evidence="2" type="ORF">QE152_g39851</name>
</gene>
<sequence>MIATPKVSIATQQQELNALKIRIAEAELLRMDEAREAERELKLLQIERASYEAELAQLKLEEYKKEINRGGSGGK</sequence>
<organism evidence="2 3">
    <name type="scientific">Popillia japonica</name>
    <name type="common">Japanese beetle</name>
    <dbReference type="NCBI Taxonomy" id="7064"/>
    <lineage>
        <taxon>Eukaryota</taxon>
        <taxon>Metazoa</taxon>
        <taxon>Ecdysozoa</taxon>
        <taxon>Arthropoda</taxon>
        <taxon>Hexapoda</taxon>
        <taxon>Insecta</taxon>
        <taxon>Pterygota</taxon>
        <taxon>Neoptera</taxon>
        <taxon>Endopterygota</taxon>
        <taxon>Coleoptera</taxon>
        <taxon>Polyphaga</taxon>
        <taxon>Scarabaeiformia</taxon>
        <taxon>Scarabaeidae</taxon>
        <taxon>Rutelinae</taxon>
        <taxon>Popillia</taxon>
    </lineage>
</organism>
<evidence type="ECO:0000313" key="3">
    <source>
        <dbReference type="Proteomes" id="UP001458880"/>
    </source>
</evidence>
<feature type="coiled-coil region" evidence="1">
    <location>
        <begin position="9"/>
        <end position="66"/>
    </location>
</feature>